<keyword evidence="9" id="KW-0443">Lipid metabolism</keyword>
<evidence type="ECO:0000256" key="9">
    <source>
        <dbReference type="ARBA" id="ARBA00023098"/>
    </source>
</evidence>
<organism evidence="13 14">
    <name type="scientific">Niveispirillum cyanobacteriorum</name>
    <dbReference type="NCBI Taxonomy" id="1612173"/>
    <lineage>
        <taxon>Bacteria</taxon>
        <taxon>Pseudomonadati</taxon>
        <taxon>Pseudomonadota</taxon>
        <taxon>Alphaproteobacteria</taxon>
        <taxon>Rhodospirillales</taxon>
        <taxon>Azospirillaceae</taxon>
        <taxon>Niveispirillum</taxon>
    </lineage>
</organism>
<keyword evidence="7" id="KW-0560">Oxidoreductase</keyword>
<dbReference type="GO" id="GO:0016020">
    <property type="term" value="C:membrane"/>
    <property type="evidence" value="ECO:0007669"/>
    <property type="project" value="UniProtKB-SubCell"/>
</dbReference>
<keyword evidence="8" id="KW-0408">Iron</keyword>
<evidence type="ECO:0000313" key="13">
    <source>
        <dbReference type="EMBL" id="AUN29582.1"/>
    </source>
</evidence>
<dbReference type="OrthoDB" id="19906at2"/>
<evidence type="ECO:0000256" key="1">
    <source>
        <dbReference type="ARBA" id="ARBA00004141"/>
    </source>
</evidence>
<dbReference type="GO" id="GO:0016717">
    <property type="term" value="F:oxidoreductase activity, acting on paired donors, with oxidation of a pair of donors resulting in the reduction of molecular oxygen to two molecules of water"/>
    <property type="evidence" value="ECO:0007669"/>
    <property type="project" value="InterPro"/>
</dbReference>
<dbReference type="Pfam" id="PF00487">
    <property type="entry name" value="FA_desaturase"/>
    <property type="match status" value="1"/>
</dbReference>
<evidence type="ECO:0000256" key="2">
    <source>
        <dbReference type="ARBA" id="ARBA00008749"/>
    </source>
</evidence>
<comment type="similarity">
    <text evidence="2">Belongs to the fatty acid desaturase type 2 family.</text>
</comment>
<keyword evidence="11" id="KW-0275">Fatty acid biosynthesis</keyword>
<dbReference type="GO" id="GO:0006633">
    <property type="term" value="P:fatty acid biosynthetic process"/>
    <property type="evidence" value="ECO:0007669"/>
    <property type="project" value="UniProtKB-KW"/>
</dbReference>
<dbReference type="EMBL" id="CP025611">
    <property type="protein sequence ID" value="AUN29582.1"/>
    <property type="molecule type" value="Genomic_DNA"/>
</dbReference>
<name>A0A2K9N9A2_9PROT</name>
<protein>
    <submittedName>
        <fullName evidence="13">Acyl-CoA desaturase</fullName>
    </submittedName>
</protein>
<keyword evidence="14" id="KW-1185">Reference proteome</keyword>
<evidence type="ECO:0000259" key="12">
    <source>
        <dbReference type="Pfam" id="PF00487"/>
    </source>
</evidence>
<dbReference type="InterPro" id="IPR005804">
    <property type="entry name" value="FA_desaturase_dom"/>
</dbReference>
<evidence type="ECO:0000256" key="5">
    <source>
        <dbReference type="ARBA" id="ARBA00022832"/>
    </source>
</evidence>
<evidence type="ECO:0000256" key="11">
    <source>
        <dbReference type="ARBA" id="ARBA00023160"/>
    </source>
</evidence>
<keyword evidence="6" id="KW-1133">Transmembrane helix</keyword>
<evidence type="ECO:0000256" key="8">
    <source>
        <dbReference type="ARBA" id="ARBA00023004"/>
    </source>
</evidence>
<accession>A0A2K9N9A2</accession>
<gene>
    <name evidence="13" type="ORF">C0V82_04600</name>
</gene>
<dbReference type="PANTHER" id="PTHR11351:SF31">
    <property type="entry name" value="DESATURASE 1, ISOFORM A-RELATED"/>
    <property type="match status" value="1"/>
</dbReference>
<dbReference type="KEGG" id="ncb:C0V82_04600"/>
<sequence>MRLVAGSERMIAQPGSNPCLGRVRWSPGKSLWIGSMTLAALLLGGPFFTWGAFALFLFTSAVTLCFGHSVGMHRRLIHGSFQCPLWLEYLCVYLGVLVGMAGPIGMIRIHDMRDWAQRQPDCHPYFAHRAGFWRDGWQQLHCVLDLDHPPSFQLERRLAGDRVYAWIERTWMAQQLPWALLFFMIGGLPWVVWGVCARVAVCVTGHWLVGHYAHRDGDQSFLIDGASVQGYNVRVAGLISMGESWHNNHHAYPGSARLGLHEGEVDLGWWLILGFERLGLAWNIVTPDSMPHRATLRRLARTNPPGCPVARRLGCVWRGLAARVQAFRCNLCSTLKPQGHSPSPLAPLM</sequence>
<dbReference type="InterPro" id="IPR015876">
    <property type="entry name" value="Acyl-CoA_DS"/>
</dbReference>
<evidence type="ECO:0000313" key="14">
    <source>
        <dbReference type="Proteomes" id="UP000234752"/>
    </source>
</evidence>
<proteinExistence type="inferred from homology"/>
<keyword evidence="10" id="KW-0472">Membrane</keyword>
<keyword evidence="3" id="KW-0444">Lipid biosynthesis</keyword>
<reference evidence="13 14" key="1">
    <citation type="submission" date="2017-12" db="EMBL/GenBank/DDBJ databases">
        <title>Genomes of bacteria within cyanobacterial aggregates.</title>
        <authorList>
            <person name="Cai H."/>
        </authorList>
    </citation>
    <scope>NUCLEOTIDE SEQUENCE [LARGE SCALE GENOMIC DNA]</scope>
    <source>
        <strain evidence="13 14">TH16</strain>
    </source>
</reference>
<evidence type="ECO:0000256" key="6">
    <source>
        <dbReference type="ARBA" id="ARBA00022989"/>
    </source>
</evidence>
<evidence type="ECO:0000256" key="7">
    <source>
        <dbReference type="ARBA" id="ARBA00023002"/>
    </source>
</evidence>
<keyword evidence="5" id="KW-0276">Fatty acid metabolism</keyword>
<evidence type="ECO:0000256" key="3">
    <source>
        <dbReference type="ARBA" id="ARBA00022516"/>
    </source>
</evidence>
<dbReference type="Proteomes" id="UP000234752">
    <property type="component" value="Chromosome eg_1"/>
</dbReference>
<evidence type="ECO:0000256" key="4">
    <source>
        <dbReference type="ARBA" id="ARBA00022692"/>
    </source>
</evidence>
<dbReference type="AlphaFoldDB" id="A0A2K9N9A2"/>
<comment type="subcellular location">
    <subcellularLocation>
        <location evidence="1">Membrane</location>
        <topology evidence="1">Multi-pass membrane protein</topology>
    </subcellularLocation>
</comment>
<evidence type="ECO:0000256" key="10">
    <source>
        <dbReference type="ARBA" id="ARBA00023136"/>
    </source>
</evidence>
<feature type="domain" description="Fatty acid desaturase" evidence="12">
    <location>
        <begin position="49"/>
        <end position="254"/>
    </location>
</feature>
<dbReference type="PANTHER" id="PTHR11351">
    <property type="entry name" value="ACYL-COA DESATURASE"/>
    <property type="match status" value="1"/>
</dbReference>
<dbReference type="CDD" id="cd03505">
    <property type="entry name" value="Delta9-FADS-like"/>
    <property type="match status" value="1"/>
</dbReference>
<keyword evidence="4" id="KW-0812">Transmembrane</keyword>